<sequence length="373" mass="39812">MSGRRARRRSAGGRHRRRWARSPVLLTRRGIGVLLSGAAIGAAWFAVGIRDLWYLSAFLLALVAIAVVTVLVLPLTARLSPTLSTIDPTPMVGARFPVTVRVHQRFPVPIPVELEWASGGGRHRLLAARSDPSARAVTCTAHRRGPLTVGVGALLVKDPLALARRRVPSGAGLDVLVLPALLQHVPEPLGGVSAHGASSAPAGRSVGQVSGEPSGSVREYRTGDAIRQVHWKQSARQGQLLVNLPEDAEAAERTLLLDTDPSHYGDERVAAARDERFERAVSTAATLAVQWLGDGHPVRLIVGSGDPRPVATRDDALMLLARAVFESPTHERPRPRIDAVVTGVTNSDSWKALPDSGVAVYRIDAAGSTDVDR</sequence>
<dbReference type="PANTHER" id="PTHR34351">
    <property type="entry name" value="SLR1927 PROTEIN-RELATED"/>
    <property type="match status" value="1"/>
</dbReference>
<comment type="caution">
    <text evidence="4">The sequence shown here is derived from an EMBL/GenBank/DDBJ whole genome shotgun (WGS) entry which is preliminary data.</text>
</comment>
<protein>
    <submittedName>
        <fullName evidence="4">DUF58 domain-containing protein</fullName>
    </submittedName>
</protein>
<keyword evidence="2" id="KW-1133">Transmembrane helix</keyword>
<organism evidence="4 5">
    <name type="scientific">Leucobacter tardus</name>
    <dbReference type="NCBI Taxonomy" id="501483"/>
    <lineage>
        <taxon>Bacteria</taxon>
        <taxon>Bacillati</taxon>
        <taxon>Actinomycetota</taxon>
        <taxon>Actinomycetes</taxon>
        <taxon>Micrococcales</taxon>
        <taxon>Microbacteriaceae</taxon>
        <taxon>Leucobacter</taxon>
    </lineage>
</organism>
<dbReference type="EMBL" id="JAGFBF010000005">
    <property type="protein sequence ID" value="MBO2990278.1"/>
    <property type="molecule type" value="Genomic_DNA"/>
</dbReference>
<evidence type="ECO:0000313" key="5">
    <source>
        <dbReference type="Proteomes" id="UP000668403"/>
    </source>
</evidence>
<reference evidence="4" key="1">
    <citation type="submission" date="2021-03" db="EMBL/GenBank/DDBJ databases">
        <title>Leucobacter chromiisoli sp. nov., isolated from chromium-containing soil of chemical plant.</title>
        <authorList>
            <person name="Xu Z."/>
        </authorList>
    </citation>
    <scope>NUCLEOTIDE SEQUENCE</scope>
    <source>
        <strain evidence="4">K 70/01</strain>
    </source>
</reference>
<feature type="region of interest" description="Disordered" evidence="1">
    <location>
        <begin position="192"/>
        <end position="217"/>
    </location>
</feature>
<dbReference type="Proteomes" id="UP000668403">
    <property type="component" value="Unassembled WGS sequence"/>
</dbReference>
<evidence type="ECO:0000259" key="3">
    <source>
        <dbReference type="Pfam" id="PF01882"/>
    </source>
</evidence>
<proteinExistence type="predicted"/>
<accession>A0A939QHP5</accession>
<feature type="domain" description="DUF58" evidence="3">
    <location>
        <begin position="216"/>
        <end position="330"/>
    </location>
</feature>
<name>A0A939QHP5_9MICO</name>
<dbReference type="PANTHER" id="PTHR34351:SF2">
    <property type="entry name" value="DUF58 DOMAIN-CONTAINING PROTEIN"/>
    <property type="match status" value="1"/>
</dbReference>
<evidence type="ECO:0000313" key="4">
    <source>
        <dbReference type="EMBL" id="MBO2990278.1"/>
    </source>
</evidence>
<dbReference type="AlphaFoldDB" id="A0A939QHP5"/>
<feature type="transmembrane region" description="Helical" evidence="2">
    <location>
        <begin position="53"/>
        <end position="75"/>
    </location>
</feature>
<evidence type="ECO:0000256" key="2">
    <source>
        <dbReference type="SAM" id="Phobius"/>
    </source>
</evidence>
<keyword evidence="2" id="KW-0472">Membrane</keyword>
<evidence type="ECO:0000256" key="1">
    <source>
        <dbReference type="SAM" id="MobiDB-lite"/>
    </source>
</evidence>
<feature type="transmembrane region" description="Helical" evidence="2">
    <location>
        <begin position="26"/>
        <end position="47"/>
    </location>
</feature>
<keyword evidence="5" id="KW-1185">Reference proteome</keyword>
<dbReference type="RefSeq" id="WP_208239143.1">
    <property type="nucleotide sequence ID" value="NZ_BAAAQU010000002.1"/>
</dbReference>
<gene>
    <name evidence="4" type="ORF">J4H85_09775</name>
</gene>
<dbReference type="InterPro" id="IPR002881">
    <property type="entry name" value="DUF58"/>
</dbReference>
<keyword evidence="2" id="KW-0812">Transmembrane</keyword>
<dbReference type="Pfam" id="PF01882">
    <property type="entry name" value="DUF58"/>
    <property type="match status" value="1"/>
</dbReference>